<dbReference type="InterPro" id="IPR002893">
    <property type="entry name" value="Znf_MYND"/>
</dbReference>
<keyword evidence="8" id="KW-1185">Reference proteome</keyword>
<sequence length="431" mass="47080">MSGSADIDMDALNGHCGHCTAKATMMCGGCMNMEYCSEECEEADKRLHKLICHQLSTFASPPNKEFRRAIFLPEDATQPTFMSLPCHITEASDETVEDGDSDNELDSVFLSKAPADEEETSGKDDTERECSDDDDDIPDYDEAKGSCIADFCDPELGIGSTTLLVFGKQGSGQHLDHSIYLCNWWKFPRPLVLYALTKEYDSGMAVDMDTTGLTLAIEVLVEMKRYNESDLVCAFMPKPPTKIKGVRVKAAADAVSSGKQVFEEIDVPLKHPVFLAGAGSQVSKTLGIPLLTHQYAEGPGAVDGSNHKEPHVPAAYLHLSLDAVIPPSEGTFSAAAAAIPKAWYDSTASMFIVRSDTKPLTAKTVKQMCHFCRTEVISLLREHGGKADAADRNMLDMSIAGKWGEMQRKGEQETRKAAQRKMAEAFRGLDM</sequence>
<reference evidence="7 8" key="1">
    <citation type="submission" date="2021-11" db="EMBL/GenBank/DDBJ databases">
        <title>Black yeast isolated from Biological Soil Crust.</title>
        <authorList>
            <person name="Kurbessoian T."/>
        </authorList>
    </citation>
    <scope>NUCLEOTIDE SEQUENCE [LARGE SCALE GENOMIC DNA]</scope>
    <source>
        <strain evidence="7 8">CCFEE 5522</strain>
    </source>
</reference>
<feature type="compositionally biased region" description="Basic and acidic residues" evidence="5">
    <location>
        <begin position="120"/>
        <end position="129"/>
    </location>
</feature>
<gene>
    <name evidence="7" type="ORF">LTR36_007783</name>
</gene>
<protein>
    <recommendedName>
        <fullName evidence="6">MYND-type domain-containing protein</fullName>
    </recommendedName>
</protein>
<feature type="domain" description="MYND-type" evidence="6">
    <location>
        <begin position="16"/>
        <end position="52"/>
    </location>
</feature>
<proteinExistence type="predicted"/>
<feature type="region of interest" description="Disordered" evidence="5">
    <location>
        <begin position="110"/>
        <end position="136"/>
    </location>
</feature>
<evidence type="ECO:0000256" key="3">
    <source>
        <dbReference type="ARBA" id="ARBA00022833"/>
    </source>
</evidence>
<comment type="caution">
    <text evidence="7">The sequence shown here is derived from an EMBL/GenBank/DDBJ whole genome shotgun (WGS) entry which is preliminary data.</text>
</comment>
<evidence type="ECO:0000313" key="7">
    <source>
        <dbReference type="EMBL" id="KAK4541639.1"/>
    </source>
</evidence>
<evidence type="ECO:0000259" key="6">
    <source>
        <dbReference type="PROSITE" id="PS50865"/>
    </source>
</evidence>
<dbReference type="SUPFAM" id="SSF144232">
    <property type="entry name" value="HIT/MYND zinc finger-like"/>
    <property type="match status" value="1"/>
</dbReference>
<name>A0AAV9J9X1_9PEZI</name>
<evidence type="ECO:0000313" key="8">
    <source>
        <dbReference type="Proteomes" id="UP001324427"/>
    </source>
</evidence>
<dbReference type="Gene3D" id="6.10.140.2220">
    <property type="match status" value="1"/>
</dbReference>
<keyword evidence="2 4" id="KW-0863">Zinc-finger</keyword>
<organism evidence="7 8">
    <name type="scientific">Oleoguttula mirabilis</name>
    <dbReference type="NCBI Taxonomy" id="1507867"/>
    <lineage>
        <taxon>Eukaryota</taxon>
        <taxon>Fungi</taxon>
        <taxon>Dikarya</taxon>
        <taxon>Ascomycota</taxon>
        <taxon>Pezizomycotina</taxon>
        <taxon>Dothideomycetes</taxon>
        <taxon>Dothideomycetidae</taxon>
        <taxon>Mycosphaerellales</taxon>
        <taxon>Teratosphaeriaceae</taxon>
        <taxon>Oleoguttula</taxon>
    </lineage>
</organism>
<evidence type="ECO:0000256" key="5">
    <source>
        <dbReference type="SAM" id="MobiDB-lite"/>
    </source>
</evidence>
<dbReference type="Proteomes" id="UP001324427">
    <property type="component" value="Unassembled WGS sequence"/>
</dbReference>
<accession>A0AAV9J9X1</accession>
<dbReference type="Pfam" id="PF01753">
    <property type="entry name" value="zf-MYND"/>
    <property type="match status" value="1"/>
</dbReference>
<dbReference type="EMBL" id="JAVFHQ010000050">
    <property type="protein sequence ID" value="KAK4541639.1"/>
    <property type="molecule type" value="Genomic_DNA"/>
</dbReference>
<evidence type="ECO:0000256" key="1">
    <source>
        <dbReference type="ARBA" id="ARBA00022723"/>
    </source>
</evidence>
<evidence type="ECO:0000256" key="2">
    <source>
        <dbReference type="ARBA" id="ARBA00022771"/>
    </source>
</evidence>
<evidence type="ECO:0000256" key="4">
    <source>
        <dbReference type="PROSITE-ProRule" id="PRU00134"/>
    </source>
</evidence>
<dbReference type="AlphaFoldDB" id="A0AAV9J9X1"/>
<keyword evidence="3" id="KW-0862">Zinc</keyword>
<keyword evidence="1" id="KW-0479">Metal-binding</keyword>
<dbReference type="PROSITE" id="PS50865">
    <property type="entry name" value="ZF_MYND_2"/>
    <property type="match status" value="1"/>
</dbReference>
<dbReference type="GO" id="GO:0008270">
    <property type="term" value="F:zinc ion binding"/>
    <property type="evidence" value="ECO:0007669"/>
    <property type="project" value="UniProtKB-KW"/>
</dbReference>